<dbReference type="EMBL" id="JAYMYR010000005">
    <property type="protein sequence ID" value="KAK7364036.1"/>
    <property type="molecule type" value="Genomic_DNA"/>
</dbReference>
<keyword evidence="3" id="KW-1185">Reference proteome</keyword>
<reference evidence="2 3" key="1">
    <citation type="submission" date="2024-01" db="EMBL/GenBank/DDBJ databases">
        <title>The genomes of 5 underutilized Papilionoideae crops provide insights into root nodulation and disease resistanc.</title>
        <authorList>
            <person name="Jiang F."/>
        </authorList>
    </citation>
    <scope>NUCLEOTIDE SEQUENCE [LARGE SCALE GENOMIC DNA]</scope>
    <source>
        <strain evidence="2">JINMINGXINNONG_FW02</strain>
        <tissue evidence="2">Leaves</tissue>
    </source>
</reference>
<dbReference type="Proteomes" id="UP001374584">
    <property type="component" value="Unassembled WGS sequence"/>
</dbReference>
<feature type="region of interest" description="Disordered" evidence="1">
    <location>
        <begin position="252"/>
        <end position="278"/>
    </location>
</feature>
<evidence type="ECO:0000313" key="2">
    <source>
        <dbReference type="EMBL" id="KAK7364036.1"/>
    </source>
</evidence>
<proteinExistence type="predicted"/>
<gene>
    <name evidence="2" type="ORF">VNO80_12370</name>
</gene>
<protein>
    <submittedName>
        <fullName evidence="2">Uncharacterized protein</fullName>
    </submittedName>
</protein>
<organism evidence="2 3">
    <name type="scientific">Phaseolus coccineus</name>
    <name type="common">Scarlet runner bean</name>
    <name type="synonym">Phaseolus multiflorus</name>
    <dbReference type="NCBI Taxonomy" id="3886"/>
    <lineage>
        <taxon>Eukaryota</taxon>
        <taxon>Viridiplantae</taxon>
        <taxon>Streptophyta</taxon>
        <taxon>Embryophyta</taxon>
        <taxon>Tracheophyta</taxon>
        <taxon>Spermatophyta</taxon>
        <taxon>Magnoliopsida</taxon>
        <taxon>eudicotyledons</taxon>
        <taxon>Gunneridae</taxon>
        <taxon>Pentapetalae</taxon>
        <taxon>rosids</taxon>
        <taxon>fabids</taxon>
        <taxon>Fabales</taxon>
        <taxon>Fabaceae</taxon>
        <taxon>Papilionoideae</taxon>
        <taxon>50 kb inversion clade</taxon>
        <taxon>NPAAA clade</taxon>
        <taxon>indigoferoid/millettioid clade</taxon>
        <taxon>Phaseoleae</taxon>
        <taxon>Phaseolus</taxon>
    </lineage>
</organism>
<dbReference type="AlphaFoldDB" id="A0AAN9N0G6"/>
<evidence type="ECO:0000313" key="3">
    <source>
        <dbReference type="Proteomes" id="UP001374584"/>
    </source>
</evidence>
<name>A0AAN9N0G6_PHACN</name>
<evidence type="ECO:0000256" key="1">
    <source>
        <dbReference type="SAM" id="MobiDB-lite"/>
    </source>
</evidence>
<accession>A0AAN9N0G6</accession>
<sequence>MGNNNVACFYRHSGSLPFPCHLQLGRDATINLTTSVFHKGDDGSYADKGEVSYTVEGSKCNIMLTRLVYSGDCNLVTFILHDNIICLDRENLFLQINKTGTGFLGTIDFKTNNPIPWTKTKKNLHAWGGVTDTKVYLYGTANRCGLLVWECKKNDYLQQAKAVTMAHYFVNSNGIGAVNTSSETTDVGFSVVVKVGVSDGKFDITVEGPEQHPVSALLYMFDEVKRSGIWKPSMCPHCSNIWRKQSRMFWQSDSEDSDGVPLPPHHGSQKNAATNANDGRFKGHANGSFIRCKNFYGFN</sequence>
<comment type="caution">
    <text evidence="2">The sequence shown here is derived from an EMBL/GenBank/DDBJ whole genome shotgun (WGS) entry which is preliminary data.</text>
</comment>